<dbReference type="Gene3D" id="3.40.50.980">
    <property type="match status" value="2"/>
</dbReference>
<evidence type="ECO:0000256" key="3">
    <source>
        <dbReference type="ARBA" id="ARBA00022553"/>
    </source>
</evidence>
<reference evidence="7 8" key="1">
    <citation type="submission" date="2022-04" db="EMBL/GenBank/DDBJ databases">
        <title>Positive selection, recombination, and allopatry shape intraspecific diversity of widespread and dominant cyanobacteria.</title>
        <authorList>
            <person name="Wei J."/>
            <person name="Shu W."/>
            <person name="Hu C."/>
        </authorList>
    </citation>
    <scope>NUCLEOTIDE SEQUENCE [LARGE SCALE GENOMIC DNA]</scope>
    <source>
        <strain evidence="7 8">GB2-A4</strain>
    </source>
</reference>
<dbReference type="EMBL" id="JAMPKM010000013">
    <property type="protein sequence ID" value="MEP0819202.1"/>
    <property type="molecule type" value="Genomic_DNA"/>
</dbReference>
<evidence type="ECO:0000256" key="1">
    <source>
        <dbReference type="ARBA" id="ARBA00001957"/>
    </source>
</evidence>
<dbReference type="InterPro" id="IPR045851">
    <property type="entry name" value="AMP-bd_C_sf"/>
</dbReference>
<keyword evidence="4" id="KW-0276">Fatty acid metabolism</keyword>
<dbReference type="PRINTS" id="PR00154">
    <property type="entry name" value="AMPBINDING"/>
</dbReference>
<feature type="domain" description="Carrier" evidence="6">
    <location>
        <begin position="1682"/>
        <end position="1757"/>
    </location>
</feature>
<dbReference type="Gene3D" id="3.30.559.30">
    <property type="entry name" value="Nonribosomal peptide synthetase, condensation domain"/>
    <property type="match status" value="1"/>
</dbReference>
<dbReference type="InterPro" id="IPR000873">
    <property type="entry name" value="AMP-dep_synth/lig_dom"/>
</dbReference>
<name>A0ABV0JBP1_9CYAN</name>
<dbReference type="Pfam" id="PF23024">
    <property type="entry name" value="AMP-dom_DIP2-like"/>
    <property type="match status" value="1"/>
</dbReference>
<dbReference type="Proteomes" id="UP001464891">
    <property type="component" value="Unassembled WGS sequence"/>
</dbReference>
<evidence type="ECO:0000256" key="4">
    <source>
        <dbReference type="ARBA" id="ARBA00022832"/>
    </source>
</evidence>
<dbReference type="PANTHER" id="PTHR45527">
    <property type="entry name" value="NONRIBOSOMAL PEPTIDE SYNTHETASE"/>
    <property type="match status" value="1"/>
</dbReference>
<evidence type="ECO:0000313" key="7">
    <source>
        <dbReference type="EMBL" id="MEP0819202.1"/>
    </source>
</evidence>
<dbReference type="InterPro" id="IPR020459">
    <property type="entry name" value="AMP-binding"/>
</dbReference>
<dbReference type="PROSITE" id="PS50075">
    <property type="entry name" value="CARRIER"/>
    <property type="match status" value="2"/>
</dbReference>
<dbReference type="InterPro" id="IPR023213">
    <property type="entry name" value="CAT-like_dom_sf"/>
</dbReference>
<dbReference type="Pfam" id="PF13193">
    <property type="entry name" value="AMP-binding_C"/>
    <property type="match status" value="1"/>
</dbReference>
<dbReference type="CDD" id="cd19531">
    <property type="entry name" value="LCL_NRPS-like"/>
    <property type="match status" value="1"/>
</dbReference>
<protein>
    <submittedName>
        <fullName evidence="7">Amino acid adenylation domain-containing protein</fullName>
    </submittedName>
</protein>
<dbReference type="InterPro" id="IPR009081">
    <property type="entry name" value="PP-bd_ACP"/>
</dbReference>
<dbReference type="Gene3D" id="3.30.559.10">
    <property type="entry name" value="Chloramphenicol acetyltransferase-like domain"/>
    <property type="match status" value="1"/>
</dbReference>
<dbReference type="SUPFAM" id="SSF52777">
    <property type="entry name" value="CoA-dependent acyltransferases"/>
    <property type="match status" value="2"/>
</dbReference>
<dbReference type="InterPro" id="IPR040097">
    <property type="entry name" value="FAAL/FAAC"/>
</dbReference>
<dbReference type="InterPro" id="IPR020845">
    <property type="entry name" value="AMP-binding_CS"/>
</dbReference>
<dbReference type="CDD" id="cd05931">
    <property type="entry name" value="FAAL"/>
    <property type="match status" value="1"/>
</dbReference>
<dbReference type="InterPro" id="IPR001242">
    <property type="entry name" value="Condensation_dom"/>
</dbReference>
<dbReference type="RefSeq" id="WP_348252367.1">
    <property type="nucleotide sequence ID" value="NZ_JAMPKM010000013.1"/>
</dbReference>
<dbReference type="InterPro" id="IPR010071">
    <property type="entry name" value="AA_adenyl_dom"/>
</dbReference>
<dbReference type="Pfam" id="PF00501">
    <property type="entry name" value="AMP-binding"/>
    <property type="match status" value="2"/>
</dbReference>
<gene>
    <name evidence="7" type="ORF">NC998_19050</name>
</gene>
<sequence>MTQHHLELAIGYSTMMELLCERASQQSNQQAFTFLADGETESDWLTYADFAQRSRAIAAQLQALNLQGERALLLYPPGLDYLTAFFGCLYAGVVAVPAYPPRNARNTPRILSMVQDAEAAIALTTSSLVDKIQSLLSEHTALDSLQWLTTDQLPKHLANDWQEPQLDKDTLAFLQYTSGSTGTPKGVMVSHGNLLHNAATTYQYMGHTPESVFVSWLPAYHDMGLIGGILQPLYGGFPCVLMPPATFLQRPYRWLQAISRYKATTSGGPNFAYDLCAQKITPEQRQTLDLSNWKVAFNGAEPVRGETLKAFAETFAECGFRPEAFYPCYGMAEATLMVSGGSSASAPPIKTVQAIALEQDQILEATSETEDTRLLVGCGQSIPDQTVAIAHPQNLTSCIDGQVGEVWVAGPSVGQGYWNRPEETQSTFGAYLADTGAGPFLRTGDLGFLQEGELFITGRVKDLVIIRGRNFYPQDIERTTEQSHPSLRPGAGAAFTVEVNQEERLVVVQELEFRQQPDIEEVTGAIRGAIAQAFEVQVYAVVLLKPGHIPKTTSGKIQRRACRADFLAGSLAVAGSSIIDVIHDGSAANELTRAGLLAIAPADRQAVLQAELQRQVASVVGVHPDQINHKQPLNTLGIDSIMAVTLKNDLEINLGVTISAIDFLDDVSLTELTQRILAQIGEGVERSHSGIPKRDAIADTYPLSFAQQRLWFVHQLEPDSPFYNLPVAIQLTGALSVPVLEQSLQAIAQHHEILRTRFVSQDKQPVQIIEPDLAFQLAIVDCTSLDDPETELRSLLQSEASKPFDLEQYPLWRVQLLRLSDTHHVLLLAFHHTIADGWSMTRVLIEELAVHYEAIQLGQAPALPGLPIQYVDFALWQRQQWQTGAFQPHQAYWQQQLEGLPVLQLPTTYPRPAVPSFRGAKLAFTLSADQTTALKALSQREGVTLFMTLLAAFKVLLYRYSGQTDLLVGSPIANRNQPALEDLMGCFVNTIVLRTELSGNPSFQELLKRVRRVALDAYLHQDLPFDQLVQQLHPDRDISRNPFFQTWFSLQNMPASSLEFAGLSLESLDVDTGTSQFDLSLDMEERHGTLMGWVEYSTDLFDQVAIARFVEHFQTLLTSILQTPDQSIATLPILPSAERQQLLVDWNSEAHDLPQLPFQERFEQQAIATPDMPALVDAETSLTYRELNERVNQLTHYLQSLGVAKSTFVGVCLERSPNLIISILAILKAGGAYVPLDPNYPEERLLFMLKDAQVAVLLTQQDITLSVPSSLQRINLDTSWMEVAQYPIITPPCAATEDDLAYLIYTSGSTGKPKGVMIKRRSLTHFVDSAIQIYEIKPGDRVLQFASISFDVAVEEIFPTLAAGATLVLRTGSMIESMASFLQQCRHQAITVLNLPTAFWQQLVHALSTATLTLPESVRLVMIGSEKALPDSVHLWKQHANSQIRLVNAYGPTETTVTATYCDIAGPRAVPFEQEVPIGRSLPNVQLYVLDTHQQPVPIGIPAELYIGGAGIARGYLNRPDLTNERFIPNPFQALPHSSSLLPPHSSLLYKTGDRVRYRTDGHLEFLGRVDNQAKIRGFRIELGEIEAALAQHLNVQEALVVAREDQPGQVRLVAYVVLVNSNPEAQQELRDFLTQRLPAYMLPAAYVMLDAFPLTPNGKIDRRSLPAPEGDRPTLEVNYVAPQNELEQAIAGIWQTALAVEQVGIDDNFFELGGHSLLVIQVQHALQSSLKREIAVIDLFKYPTVRSLAQYLNQQDIPTDLQPVYDRAQRRKAALQDRQASRSARR</sequence>
<dbReference type="InterPro" id="IPR025110">
    <property type="entry name" value="AMP-bd_C"/>
</dbReference>
<evidence type="ECO:0000259" key="6">
    <source>
        <dbReference type="PROSITE" id="PS50075"/>
    </source>
</evidence>
<keyword evidence="5" id="KW-0443">Lipid metabolism</keyword>
<proteinExistence type="predicted"/>
<dbReference type="NCBIfam" id="TIGR01733">
    <property type="entry name" value="AA-adenyl-dom"/>
    <property type="match status" value="1"/>
</dbReference>
<comment type="caution">
    <text evidence="7">The sequence shown here is derived from an EMBL/GenBank/DDBJ whole genome shotgun (WGS) entry which is preliminary data.</text>
</comment>
<dbReference type="Pfam" id="PF00668">
    <property type="entry name" value="Condensation"/>
    <property type="match status" value="1"/>
</dbReference>
<evidence type="ECO:0000313" key="8">
    <source>
        <dbReference type="Proteomes" id="UP001464891"/>
    </source>
</evidence>
<evidence type="ECO:0000256" key="2">
    <source>
        <dbReference type="ARBA" id="ARBA00022450"/>
    </source>
</evidence>
<dbReference type="InterPro" id="IPR036736">
    <property type="entry name" value="ACP-like_sf"/>
</dbReference>
<keyword evidence="2" id="KW-0596">Phosphopantetheine</keyword>
<dbReference type="PANTHER" id="PTHR45527:SF1">
    <property type="entry name" value="FATTY ACID SYNTHASE"/>
    <property type="match status" value="1"/>
</dbReference>
<dbReference type="InterPro" id="IPR042099">
    <property type="entry name" value="ANL_N_sf"/>
</dbReference>
<dbReference type="Gene3D" id="2.30.38.10">
    <property type="entry name" value="Luciferase, Domain 3"/>
    <property type="match status" value="1"/>
</dbReference>
<dbReference type="Gene3D" id="3.30.300.30">
    <property type="match status" value="2"/>
</dbReference>
<accession>A0ABV0JBP1</accession>
<dbReference type="SMART" id="SM00823">
    <property type="entry name" value="PKS_PP"/>
    <property type="match status" value="2"/>
</dbReference>
<dbReference type="PROSITE" id="PS00455">
    <property type="entry name" value="AMP_BINDING"/>
    <property type="match status" value="2"/>
</dbReference>
<feature type="domain" description="Carrier" evidence="6">
    <location>
        <begin position="606"/>
        <end position="680"/>
    </location>
</feature>
<keyword evidence="8" id="KW-1185">Reference proteome</keyword>
<dbReference type="Gene3D" id="3.40.50.12780">
    <property type="entry name" value="N-terminal domain of ligase-like"/>
    <property type="match status" value="1"/>
</dbReference>
<comment type="cofactor">
    <cofactor evidence="1">
        <name>pantetheine 4'-phosphate</name>
        <dbReference type="ChEBI" id="CHEBI:47942"/>
    </cofactor>
</comment>
<dbReference type="SUPFAM" id="SSF47336">
    <property type="entry name" value="ACP-like"/>
    <property type="match status" value="2"/>
</dbReference>
<dbReference type="Pfam" id="PF00550">
    <property type="entry name" value="PP-binding"/>
    <property type="match status" value="2"/>
</dbReference>
<keyword evidence="3" id="KW-0597">Phosphoprotein</keyword>
<organism evidence="7 8">
    <name type="scientific">Trichocoleus desertorum GB2-A4</name>
    <dbReference type="NCBI Taxonomy" id="2933944"/>
    <lineage>
        <taxon>Bacteria</taxon>
        <taxon>Bacillati</taxon>
        <taxon>Cyanobacteriota</taxon>
        <taxon>Cyanophyceae</taxon>
        <taxon>Leptolyngbyales</taxon>
        <taxon>Trichocoleusaceae</taxon>
        <taxon>Trichocoleus</taxon>
    </lineage>
</organism>
<dbReference type="InterPro" id="IPR020806">
    <property type="entry name" value="PKS_PP-bd"/>
</dbReference>
<dbReference type="Gene3D" id="1.10.1200.10">
    <property type="entry name" value="ACP-like"/>
    <property type="match status" value="2"/>
</dbReference>
<evidence type="ECO:0000256" key="5">
    <source>
        <dbReference type="ARBA" id="ARBA00023098"/>
    </source>
</evidence>
<dbReference type="SUPFAM" id="SSF56801">
    <property type="entry name" value="Acetyl-CoA synthetase-like"/>
    <property type="match status" value="2"/>
</dbReference>
<dbReference type="CDD" id="cd05930">
    <property type="entry name" value="A_NRPS"/>
    <property type="match status" value="1"/>
</dbReference>